<feature type="transmembrane region" description="Helical" evidence="2">
    <location>
        <begin position="340"/>
        <end position="364"/>
    </location>
</feature>
<dbReference type="InterPro" id="IPR046529">
    <property type="entry name" value="DUF6594"/>
</dbReference>
<name>A0A2J6R430_HYAVF</name>
<evidence type="ECO:0000313" key="5">
    <source>
        <dbReference type="Proteomes" id="UP000235786"/>
    </source>
</evidence>
<protein>
    <recommendedName>
        <fullName evidence="3">DUF6594 domain-containing protein</fullName>
    </recommendedName>
</protein>
<accession>A0A2J6R430</accession>
<dbReference type="AlphaFoldDB" id="A0A2J6R430"/>
<sequence length="423" mass="47400">MARMAIADLEAAVAVGPRHPQRPPEAYARSSNRSEPVVLAAVPENHEMSELRQRLHTESVPTDRASDEESSPETTPTLTPTSTDVRGGVAEDSGLLSMVKTISYSLLTFVKPTSSPRPTPEEIQEPDKLRGFDKLKYEKVDDYPEGYPQLAAFANSCDTFANIRRFGRLSYRLLAHLQNDLIEMEKTLDELDKKDAADETLEHRLRGFENYNGWNDEQRKLVTKISATYAQYADIALKDAGLRALGKCPPRNAKALRTWIWDERPLSIGAGKSDFIFYPDDLVSLAGQSQHERPFQDFVEAFLDRYPVSWIKNFLQRDIETRRKTDDEYIDHYSHAKLKLLANILEVSMAVIILLIPVFLLFLIPMSKPMMATVAALFVILFSVVVSSVTGTKVQEVFFGSAAYAAVITMFLGNLNSSSTVAS</sequence>
<dbReference type="EMBL" id="KZ613956">
    <property type="protein sequence ID" value="PMD33268.1"/>
    <property type="molecule type" value="Genomic_DNA"/>
</dbReference>
<keyword evidence="2" id="KW-0472">Membrane</keyword>
<feature type="transmembrane region" description="Helical" evidence="2">
    <location>
        <begin position="397"/>
        <end position="415"/>
    </location>
</feature>
<dbReference type="Proteomes" id="UP000235786">
    <property type="component" value="Unassembled WGS sequence"/>
</dbReference>
<feature type="compositionally biased region" description="Low complexity" evidence="1">
    <location>
        <begin position="72"/>
        <end position="83"/>
    </location>
</feature>
<keyword evidence="2" id="KW-1133">Transmembrane helix</keyword>
<dbReference type="PANTHER" id="PTHR34502:SF3">
    <property type="entry name" value="DUF6594 DOMAIN-CONTAINING PROTEIN"/>
    <property type="match status" value="1"/>
</dbReference>
<organism evidence="4 5">
    <name type="scientific">Hyaloscypha variabilis (strain UAMH 11265 / GT02V1 / F)</name>
    <name type="common">Meliniomyces variabilis</name>
    <dbReference type="NCBI Taxonomy" id="1149755"/>
    <lineage>
        <taxon>Eukaryota</taxon>
        <taxon>Fungi</taxon>
        <taxon>Dikarya</taxon>
        <taxon>Ascomycota</taxon>
        <taxon>Pezizomycotina</taxon>
        <taxon>Leotiomycetes</taxon>
        <taxon>Helotiales</taxon>
        <taxon>Hyaloscyphaceae</taxon>
        <taxon>Hyaloscypha</taxon>
        <taxon>Hyaloscypha variabilis</taxon>
    </lineage>
</organism>
<evidence type="ECO:0000313" key="4">
    <source>
        <dbReference type="EMBL" id="PMD33268.1"/>
    </source>
</evidence>
<feature type="compositionally biased region" description="Basic and acidic residues" evidence="1">
    <location>
        <begin position="44"/>
        <end position="57"/>
    </location>
</feature>
<feature type="domain" description="DUF6594" evidence="3">
    <location>
        <begin position="147"/>
        <end position="408"/>
    </location>
</feature>
<evidence type="ECO:0000256" key="2">
    <source>
        <dbReference type="SAM" id="Phobius"/>
    </source>
</evidence>
<dbReference type="Pfam" id="PF20237">
    <property type="entry name" value="DUF6594"/>
    <property type="match status" value="1"/>
</dbReference>
<dbReference type="PANTHER" id="PTHR34502">
    <property type="entry name" value="DUF6594 DOMAIN-CONTAINING PROTEIN-RELATED"/>
    <property type="match status" value="1"/>
</dbReference>
<feature type="transmembrane region" description="Helical" evidence="2">
    <location>
        <begin position="370"/>
        <end position="390"/>
    </location>
</feature>
<proteinExistence type="predicted"/>
<feature type="region of interest" description="Disordered" evidence="1">
    <location>
        <begin position="10"/>
        <end position="90"/>
    </location>
</feature>
<reference evidence="4 5" key="1">
    <citation type="submission" date="2016-04" db="EMBL/GenBank/DDBJ databases">
        <title>A degradative enzymes factory behind the ericoid mycorrhizal symbiosis.</title>
        <authorList>
            <consortium name="DOE Joint Genome Institute"/>
            <person name="Martino E."/>
            <person name="Morin E."/>
            <person name="Grelet G."/>
            <person name="Kuo A."/>
            <person name="Kohler A."/>
            <person name="Daghino S."/>
            <person name="Barry K."/>
            <person name="Choi C."/>
            <person name="Cichocki N."/>
            <person name="Clum A."/>
            <person name="Copeland A."/>
            <person name="Hainaut M."/>
            <person name="Haridas S."/>
            <person name="Labutti K."/>
            <person name="Lindquist E."/>
            <person name="Lipzen A."/>
            <person name="Khouja H.-R."/>
            <person name="Murat C."/>
            <person name="Ohm R."/>
            <person name="Olson A."/>
            <person name="Spatafora J."/>
            <person name="Veneault-Fourrey C."/>
            <person name="Henrissat B."/>
            <person name="Grigoriev I."/>
            <person name="Martin F."/>
            <person name="Perotto S."/>
        </authorList>
    </citation>
    <scope>NUCLEOTIDE SEQUENCE [LARGE SCALE GENOMIC DNA]</scope>
    <source>
        <strain evidence="4 5">F</strain>
    </source>
</reference>
<dbReference type="OrthoDB" id="3533814at2759"/>
<evidence type="ECO:0000259" key="3">
    <source>
        <dbReference type="Pfam" id="PF20237"/>
    </source>
</evidence>
<keyword evidence="5" id="KW-1185">Reference proteome</keyword>
<evidence type="ECO:0000256" key="1">
    <source>
        <dbReference type="SAM" id="MobiDB-lite"/>
    </source>
</evidence>
<gene>
    <name evidence="4" type="ORF">L207DRAFT_639425</name>
</gene>
<keyword evidence="2" id="KW-0812">Transmembrane</keyword>